<keyword evidence="2" id="KW-1185">Reference proteome</keyword>
<dbReference type="EMBL" id="CABIJS010000299">
    <property type="protein sequence ID" value="VUZ48529.1"/>
    <property type="molecule type" value="Genomic_DNA"/>
</dbReference>
<dbReference type="AlphaFoldDB" id="A0A564YNH9"/>
<sequence>NHISTKLKLIFHLKRSTLVDDIFKQPGKISFVKPVSLTNGAVLKVVTQNMREAALYHHQDLMYSQTKAPWSPIDLSSAGSI</sequence>
<feature type="non-terminal residue" evidence="1">
    <location>
        <position position="1"/>
    </location>
</feature>
<protein>
    <submittedName>
        <fullName evidence="1">Uncharacterized protein</fullName>
    </submittedName>
</protein>
<proteinExistence type="predicted"/>
<organism evidence="1 2">
    <name type="scientific">Hymenolepis diminuta</name>
    <name type="common">Rat tapeworm</name>
    <dbReference type="NCBI Taxonomy" id="6216"/>
    <lineage>
        <taxon>Eukaryota</taxon>
        <taxon>Metazoa</taxon>
        <taxon>Spiralia</taxon>
        <taxon>Lophotrochozoa</taxon>
        <taxon>Platyhelminthes</taxon>
        <taxon>Cestoda</taxon>
        <taxon>Eucestoda</taxon>
        <taxon>Cyclophyllidea</taxon>
        <taxon>Hymenolepididae</taxon>
        <taxon>Hymenolepis</taxon>
    </lineage>
</organism>
<gene>
    <name evidence="1" type="ORF">WMSIL1_LOCUS7915</name>
</gene>
<name>A0A564YNH9_HYMDI</name>
<dbReference type="Proteomes" id="UP000321570">
    <property type="component" value="Unassembled WGS sequence"/>
</dbReference>
<reference evidence="1 2" key="1">
    <citation type="submission" date="2019-07" db="EMBL/GenBank/DDBJ databases">
        <authorList>
            <person name="Jastrzebski P J."/>
            <person name="Paukszto L."/>
            <person name="Jastrzebski P J."/>
        </authorList>
    </citation>
    <scope>NUCLEOTIDE SEQUENCE [LARGE SCALE GENOMIC DNA]</scope>
    <source>
        <strain evidence="1 2">WMS-il1</strain>
    </source>
</reference>
<evidence type="ECO:0000313" key="1">
    <source>
        <dbReference type="EMBL" id="VUZ48529.1"/>
    </source>
</evidence>
<accession>A0A564YNH9</accession>
<evidence type="ECO:0000313" key="2">
    <source>
        <dbReference type="Proteomes" id="UP000321570"/>
    </source>
</evidence>